<dbReference type="InterPro" id="IPR013328">
    <property type="entry name" value="6PGD_dom2"/>
</dbReference>
<feature type="domain" description="6-phosphogluconate dehydrogenase NADP-binding" evidence="4">
    <location>
        <begin position="17"/>
        <end position="178"/>
    </location>
</feature>
<dbReference type="Gene3D" id="3.40.50.720">
    <property type="entry name" value="NAD(P)-binding Rossmann-like Domain"/>
    <property type="match status" value="1"/>
</dbReference>
<evidence type="ECO:0000256" key="3">
    <source>
        <dbReference type="ARBA" id="ARBA00023027"/>
    </source>
</evidence>
<evidence type="ECO:0000256" key="1">
    <source>
        <dbReference type="ARBA" id="ARBA00009080"/>
    </source>
</evidence>
<keyword evidence="3" id="KW-0520">NAD</keyword>
<gene>
    <name evidence="6" type="ORF">ACFQGU_02770</name>
</gene>
<dbReference type="Pfam" id="PF14833">
    <property type="entry name" value="NAD_binding_11"/>
    <property type="match status" value="1"/>
</dbReference>
<protein>
    <submittedName>
        <fullName evidence="6">NAD(P)-dependent oxidoreductase</fullName>
        <ecNumber evidence="6">1.1.-.-</ecNumber>
    </submittedName>
</protein>
<dbReference type="Gene3D" id="1.10.1040.10">
    <property type="entry name" value="N-(1-d-carboxylethyl)-l-norvaline Dehydrogenase, domain 2"/>
    <property type="match status" value="1"/>
</dbReference>
<dbReference type="InterPro" id="IPR006115">
    <property type="entry name" value="6PGDH_NADP-bd"/>
</dbReference>
<dbReference type="RefSeq" id="WP_386763819.1">
    <property type="nucleotide sequence ID" value="NZ_JBHSTI010000002.1"/>
</dbReference>
<dbReference type="PANTHER" id="PTHR43580">
    <property type="entry name" value="OXIDOREDUCTASE GLYR1-RELATED"/>
    <property type="match status" value="1"/>
</dbReference>
<comment type="caution">
    <text evidence="6">The sequence shown here is derived from an EMBL/GenBank/DDBJ whole genome shotgun (WGS) entry which is preliminary data.</text>
</comment>
<keyword evidence="2 6" id="KW-0560">Oxidoreductase</keyword>
<comment type="similarity">
    <text evidence="1">Belongs to the HIBADH-related family.</text>
</comment>
<evidence type="ECO:0000313" key="6">
    <source>
        <dbReference type="EMBL" id="MFC6236785.1"/>
    </source>
</evidence>
<dbReference type="Proteomes" id="UP001596138">
    <property type="component" value="Unassembled WGS sequence"/>
</dbReference>
<dbReference type="Pfam" id="PF03446">
    <property type="entry name" value="NAD_binding_2"/>
    <property type="match status" value="1"/>
</dbReference>
<sequence length="307" mass="30617">MLNTGALSTVEVHVAEVAVLGMGRMGAAMARRVADAGHQVRVWNRTPAAADAVATADPSGRTTACSDVVAAIAGAGAVLTMLANGDVTCDVLLSPDVASAIGRDAVVVDLGTSGVEASARLAAGLGDAGLRYVDAPVSGSVPAVEAGTLLVMASGAAADVDQAREVLSSFASTVLHVGPAGRGQVMKLAVNLVVHDLNAALSESLALAAAAGVRPEDAYDVLQHSVVGAPFVQYKRAAFLDPATPVAMSLDLVAKDLGLILELGATSGVPLGTTLAAYEQVQAAVASGRGAEDMAGLARFLREQSSG</sequence>
<reference evidence="7" key="1">
    <citation type="journal article" date="2019" name="Int. J. Syst. Evol. Microbiol.">
        <title>The Global Catalogue of Microorganisms (GCM) 10K type strain sequencing project: providing services to taxonomists for standard genome sequencing and annotation.</title>
        <authorList>
            <consortium name="The Broad Institute Genomics Platform"/>
            <consortium name="The Broad Institute Genome Sequencing Center for Infectious Disease"/>
            <person name="Wu L."/>
            <person name="Ma J."/>
        </authorList>
    </citation>
    <scope>NUCLEOTIDE SEQUENCE [LARGE SCALE GENOMIC DNA]</scope>
    <source>
        <strain evidence="7">CGMCC 4.7317</strain>
    </source>
</reference>
<dbReference type="PANTHER" id="PTHR43580:SF2">
    <property type="entry name" value="CYTOKINE-LIKE NUCLEAR FACTOR N-PAC"/>
    <property type="match status" value="1"/>
</dbReference>
<dbReference type="InterPro" id="IPR008927">
    <property type="entry name" value="6-PGluconate_DH-like_C_sf"/>
</dbReference>
<dbReference type="SUPFAM" id="SSF48179">
    <property type="entry name" value="6-phosphogluconate dehydrogenase C-terminal domain-like"/>
    <property type="match status" value="1"/>
</dbReference>
<organism evidence="6 7">
    <name type="scientific">Longivirga aurantiaca</name>
    <dbReference type="NCBI Taxonomy" id="1837743"/>
    <lineage>
        <taxon>Bacteria</taxon>
        <taxon>Bacillati</taxon>
        <taxon>Actinomycetota</taxon>
        <taxon>Actinomycetes</taxon>
        <taxon>Sporichthyales</taxon>
        <taxon>Sporichthyaceae</taxon>
        <taxon>Longivirga</taxon>
    </lineage>
</organism>
<dbReference type="EC" id="1.1.-.-" evidence="6"/>
<dbReference type="InterPro" id="IPR015815">
    <property type="entry name" value="HIBADH-related"/>
</dbReference>
<dbReference type="SUPFAM" id="SSF51735">
    <property type="entry name" value="NAD(P)-binding Rossmann-fold domains"/>
    <property type="match status" value="1"/>
</dbReference>
<name>A0ABW1SY68_9ACTN</name>
<evidence type="ECO:0000259" key="4">
    <source>
        <dbReference type="Pfam" id="PF03446"/>
    </source>
</evidence>
<dbReference type="InterPro" id="IPR036291">
    <property type="entry name" value="NAD(P)-bd_dom_sf"/>
</dbReference>
<proteinExistence type="inferred from homology"/>
<dbReference type="GO" id="GO:0016491">
    <property type="term" value="F:oxidoreductase activity"/>
    <property type="evidence" value="ECO:0007669"/>
    <property type="project" value="UniProtKB-KW"/>
</dbReference>
<evidence type="ECO:0000259" key="5">
    <source>
        <dbReference type="Pfam" id="PF14833"/>
    </source>
</evidence>
<accession>A0ABW1SY68</accession>
<evidence type="ECO:0000313" key="7">
    <source>
        <dbReference type="Proteomes" id="UP001596138"/>
    </source>
</evidence>
<dbReference type="InterPro" id="IPR051265">
    <property type="entry name" value="HIBADH-related_NP60_sf"/>
</dbReference>
<dbReference type="InterPro" id="IPR029154">
    <property type="entry name" value="HIBADH-like_NADP-bd"/>
</dbReference>
<dbReference type="PIRSF" id="PIRSF000103">
    <property type="entry name" value="HIBADH"/>
    <property type="match status" value="1"/>
</dbReference>
<feature type="domain" description="3-hydroxyisobutyrate dehydrogenase-like NAD-binding" evidence="5">
    <location>
        <begin position="181"/>
        <end position="300"/>
    </location>
</feature>
<evidence type="ECO:0000256" key="2">
    <source>
        <dbReference type="ARBA" id="ARBA00023002"/>
    </source>
</evidence>
<keyword evidence="7" id="KW-1185">Reference proteome</keyword>
<dbReference type="EMBL" id="JBHSTI010000002">
    <property type="protein sequence ID" value="MFC6236785.1"/>
    <property type="molecule type" value="Genomic_DNA"/>
</dbReference>